<name>A0A151XJ39_9HYME</name>
<dbReference type="Proteomes" id="UP000075809">
    <property type="component" value="Unassembled WGS sequence"/>
</dbReference>
<evidence type="ECO:0000313" key="1">
    <source>
        <dbReference type="EMBL" id="KYQ60433.1"/>
    </source>
</evidence>
<organism evidence="1 2">
    <name type="scientific">Mycetomoellerius zeteki</name>
    <dbReference type="NCBI Taxonomy" id="64791"/>
    <lineage>
        <taxon>Eukaryota</taxon>
        <taxon>Metazoa</taxon>
        <taxon>Ecdysozoa</taxon>
        <taxon>Arthropoda</taxon>
        <taxon>Hexapoda</taxon>
        <taxon>Insecta</taxon>
        <taxon>Pterygota</taxon>
        <taxon>Neoptera</taxon>
        <taxon>Endopterygota</taxon>
        <taxon>Hymenoptera</taxon>
        <taxon>Apocrita</taxon>
        <taxon>Aculeata</taxon>
        <taxon>Formicoidea</taxon>
        <taxon>Formicidae</taxon>
        <taxon>Myrmicinae</taxon>
        <taxon>Mycetomoellerius</taxon>
    </lineage>
</organism>
<gene>
    <name evidence="1" type="ORF">ALC60_00416</name>
</gene>
<keyword evidence="2" id="KW-1185">Reference proteome</keyword>
<dbReference type="EMBL" id="KQ982074">
    <property type="protein sequence ID" value="KYQ60433.1"/>
    <property type="molecule type" value="Genomic_DNA"/>
</dbReference>
<sequence length="162" mass="17953">MTQKGINPFMFLMSIKVLRHFKCLVILGISICSRYHTMDVKAKLRKYGLEDNLLFLSSICISTLASLSRSNFFGSSGFSANRLGLGFEGSDSLSGFLNVVGFSSDRLGLPAAGCGFLVGDIKEETVYFLFTCHPLATEDFFRAAEVDWAFQQLELVLVDRLP</sequence>
<evidence type="ECO:0000313" key="2">
    <source>
        <dbReference type="Proteomes" id="UP000075809"/>
    </source>
</evidence>
<reference evidence="1 2" key="1">
    <citation type="submission" date="2015-09" db="EMBL/GenBank/DDBJ databases">
        <title>Trachymyrmex zeteki WGS genome.</title>
        <authorList>
            <person name="Nygaard S."/>
            <person name="Hu H."/>
            <person name="Boomsma J."/>
            <person name="Zhang G."/>
        </authorList>
    </citation>
    <scope>NUCLEOTIDE SEQUENCE [LARGE SCALE GENOMIC DNA]</scope>
    <source>
        <strain evidence="1">Tzet28-1</strain>
        <tissue evidence="1">Whole body</tissue>
    </source>
</reference>
<dbReference type="AlphaFoldDB" id="A0A151XJ39"/>
<protein>
    <submittedName>
        <fullName evidence="1">Uncharacterized protein</fullName>
    </submittedName>
</protein>
<proteinExistence type="predicted"/>
<accession>A0A151XJ39</accession>